<protein>
    <submittedName>
        <fullName evidence="1">Carboxy-lyase</fullName>
    </submittedName>
</protein>
<dbReference type="Pfam" id="PF06314">
    <property type="entry name" value="ADC"/>
    <property type="match status" value="1"/>
</dbReference>
<sequence>MVLTGTISSETICNAIPIFAPAYRPAAFPSHFTDMGCIVIKYRTDGAQLKRLLPDCLTIEEKPIITTRLISYGSSPIGPYREFLHGVEVEYNGTKYEYSLLIILDNEDAAYSGRELWGAPKVLGSLDFPTDPDGISGFFRGRVCRPSEFPVAEILFKPTALLPLDEYTEPSVHNLFLRILPSPLPEKTPHVRQFTEVDFKIRHKQIWEGVASIHFPAQSMFDPLHLTPVEEYVSAHYSKGTSATIAPVDIHHL</sequence>
<evidence type="ECO:0000313" key="2">
    <source>
        <dbReference type="Proteomes" id="UP000076837"/>
    </source>
</evidence>
<dbReference type="STRING" id="5454.A0A162Z5K9"/>
<name>A0A162Z5K9_DIDRA</name>
<dbReference type="GO" id="GO:0016829">
    <property type="term" value="F:lyase activity"/>
    <property type="evidence" value="ECO:0007669"/>
    <property type="project" value="UniProtKB-KW"/>
</dbReference>
<gene>
    <name evidence="1" type="ORF">ST47_g8493</name>
</gene>
<evidence type="ECO:0000313" key="1">
    <source>
        <dbReference type="EMBL" id="KZM20406.1"/>
    </source>
</evidence>
<dbReference type="EMBL" id="JYNV01000281">
    <property type="protein sequence ID" value="KZM20406.1"/>
    <property type="molecule type" value="Genomic_DNA"/>
</dbReference>
<dbReference type="Proteomes" id="UP000076837">
    <property type="component" value="Unassembled WGS sequence"/>
</dbReference>
<dbReference type="OrthoDB" id="10248817at2759"/>
<dbReference type="InterPro" id="IPR023375">
    <property type="entry name" value="ADC_dom_sf"/>
</dbReference>
<keyword evidence="2" id="KW-1185">Reference proteome</keyword>
<dbReference type="InterPro" id="IPR010451">
    <property type="entry name" value="Acetoacetate_decarboxylase"/>
</dbReference>
<reference evidence="1 2" key="1">
    <citation type="journal article" date="2016" name="Sci. Rep.">
        <title>Draft genome sequencing and secretome analysis of fungal phytopathogen Ascochyta rabiei provides insight into the necrotrophic effector repertoire.</title>
        <authorList>
            <person name="Verma S."/>
            <person name="Gazara R.K."/>
            <person name="Nizam S."/>
            <person name="Parween S."/>
            <person name="Chattopadhyay D."/>
            <person name="Verma P.K."/>
        </authorList>
    </citation>
    <scope>NUCLEOTIDE SEQUENCE [LARGE SCALE GENOMIC DNA]</scope>
    <source>
        <strain evidence="1 2">ArDII</strain>
    </source>
</reference>
<accession>A0A162Z5K9</accession>
<proteinExistence type="predicted"/>
<dbReference type="SUPFAM" id="SSF160104">
    <property type="entry name" value="Acetoacetate decarboxylase-like"/>
    <property type="match status" value="1"/>
</dbReference>
<dbReference type="AlphaFoldDB" id="A0A162Z5K9"/>
<organism evidence="1 2">
    <name type="scientific">Didymella rabiei</name>
    <name type="common">Chickpea ascochyta blight fungus</name>
    <name type="synonym">Mycosphaerella rabiei</name>
    <dbReference type="NCBI Taxonomy" id="5454"/>
    <lineage>
        <taxon>Eukaryota</taxon>
        <taxon>Fungi</taxon>
        <taxon>Dikarya</taxon>
        <taxon>Ascomycota</taxon>
        <taxon>Pezizomycotina</taxon>
        <taxon>Dothideomycetes</taxon>
        <taxon>Pleosporomycetidae</taxon>
        <taxon>Pleosporales</taxon>
        <taxon>Pleosporineae</taxon>
        <taxon>Didymellaceae</taxon>
        <taxon>Ascochyta</taxon>
    </lineage>
</organism>
<comment type="caution">
    <text evidence="1">The sequence shown here is derived from an EMBL/GenBank/DDBJ whole genome shotgun (WGS) entry which is preliminary data.</text>
</comment>
<keyword evidence="1" id="KW-0456">Lyase</keyword>
<dbReference type="Gene3D" id="2.40.400.10">
    <property type="entry name" value="Acetoacetate decarboxylase-like"/>
    <property type="match status" value="1"/>
</dbReference>